<evidence type="ECO:0000313" key="2">
    <source>
        <dbReference type="Proteomes" id="UP001732700"/>
    </source>
</evidence>
<dbReference type="EnsemblPlants" id="AVESA.00010b.r2.5CG0902590.1">
    <property type="protein sequence ID" value="AVESA.00010b.r2.5CG0902590.1.CDS"/>
    <property type="gene ID" value="AVESA.00010b.r2.5CG0902590"/>
</dbReference>
<reference evidence="1" key="1">
    <citation type="submission" date="2021-05" db="EMBL/GenBank/DDBJ databases">
        <authorList>
            <person name="Scholz U."/>
            <person name="Mascher M."/>
            <person name="Fiebig A."/>
        </authorList>
    </citation>
    <scope>NUCLEOTIDE SEQUENCE [LARGE SCALE GENOMIC DNA]</scope>
</reference>
<organism evidence="1 2">
    <name type="scientific">Avena sativa</name>
    <name type="common">Oat</name>
    <dbReference type="NCBI Taxonomy" id="4498"/>
    <lineage>
        <taxon>Eukaryota</taxon>
        <taxon>Viridiplantae</taxon>
        <taxon>Streptophyta</taxon>
        <taxon>Embryophyta</taxon>
        <taxon>Tracheophyta</taxon>
        <taxon>Spermatophyta</taxon>
        <taxon>Magnoliopsida</taxon>
        <taxon>Liliopsida</taxon>
        <taxon>Poales</taxon>
        <taxon>Poaceae</taxon>
        <taxon>BOP clade</taxon>
        <taxon>Pooideae</taxon>
        <taxon>Poodae</taxon>
        <taxon>Poeae</taxon>
        <taxon>Poeae Chloroplast Group 1 (Aveneae type)</taxon>
        <taxon>Aveninae</taxon>
        <taxon>Avena</taxon>
    </lineage>
</organism>
<reference evidence="1" key="2">
    <citation type="submission" date="2025-09" db="UniProtKB">
        <authorList>
            <consortium name="EnsemblPlants"/>
        </authorList>
    </citation>
    <scope>IDENTIFICATION</scope>
</reference>
<keyword evidence="2" id="KW-1185">Reference proteome</keyword>
<protein>
    <submittedName>
        <fullName evidence="1">Uncharacterized protein</fullName>
    </submittedName>
</protein>
<evidence type="ECO:0000313" key="1">
    <source>
        <dbReference type="EnsemblPlants" id="AVESA.00010b.r2.5CG0902590.1.CDS"/>
    </source>
</evidence>
<accession>A0ACD5Y4S6</accession>
<proteinExistence type="predicted"/>
<name>A0ACD5Y4S6_AVESA</name>
<dbReference type="Proteomes" id="UP001732700">
    <property type="component" value="Chromosome 5C"/>
</dbReference>
<sequence length="777" mass="86934">MWAGGCLPWIAIVYMDHLDFPVSTLSTHRINYAIPRASNISDVDFKFVVKHDKSKMTLIPHTYGVRPFRPFNATPYAIVDAILGNQTFQAPILPQAREVHYIHSGQEDTSQQHTTQTFSSPEGLPDYMKMIQEKYTSLWREDVERLTKLHDKHMTQFASEVFAAIKHNSTTLDGLSLPPGAPTPVASPPRAPTTIISSPQIEQPMFGEDGAHISDPKTTPNTQFWVEASKIADEVELSAGKSANMRDPSSSTLSHTAEESITATARTSCRDYDIECPTFDLLPPGETWTQQFAPNNQQSSDYVRNGSTPRLQEPNITSGSAHLDNHHNHADQNPSAEPAIEKQSDPKSVATTPTTHDGNHSASLALQNSMQAPYTDVSQPSKIGTHTHPAIQKTPAANSTTSKAQTPDDGQYGNSDLHNSPHPPSPKDCQPAKLGIQTRGPIQKPSATKGVSTTAPTPIAKQYGSSALQISHQPPSPNVCQQLELDACTIGTQTQDKKNRKKRAFLGINNDANQKILNKLKATDISKDIYETYITRRCIRPPLAGEDRPPFVDFGKYHISYEDFRDALKPRGRIDTHVMELYIRHFNFITNVATTSEPTCTKFAFSQSLTSKFCVPEAKFDQKGCLKEFMEAYKDHMLKSKDMLYFAVVDNEHRVLVSINLLYKQVNFLDSMISAKKTKVYEKAHNLVDNFITLAIHAKAFPKTNFSQFVQNNPQDIRQQTTIFDCGVFVMLFMKMWDGKIMKPFSTHILEHRMVLTHMIMTSELNKANPTWVLKKK</sequence>